<name>A0A9W9LGR0_9EURO</name>
<sequence>MRVFELLVQLNYLLFISLPAAAIPTNHLRKRFDITDSCQPYKEAVQDAVNTQKPMGNAAADAIEQALGFQLSVPAERARKMVPRIFGIPIDGHSSELRQLEQQYRVIANAENRDIPIFCSPDILQEKNGEETYT</sequence>
<reference evidence="2" key="2">
    <citation type="journal article" date="2023" name="IMA Fungus">
        <title>Comparative genomic study of the Penicillium genus elucidates a diverse pangenome and 15 lateral gene transfer events.</title>
        <authorList>
            <person name="Petersen C."/>
            <person name="Sorensen T."/>
            <person name="Nielsen M.R."/>
            <person name="Sondergaard T.E."/>
            <person name="Sorensen J.L."/>
            <person name="Fitzpatrick D.A."/>
            <person name="Frisvad J.C."/>
            <person name="Nielsen K.L."/>
        </authorList>
    </citation>
    <scope>NUCLEOTIDE SEQUENCE</scope>
    <source>
        <strain evidence="2">IBT 21917</strain>
    </source>
</reference>
<dbReference type="EMBL" id="JAPQKO010000006">
    <property type="protein sequence ID" value="KAJ5155428.1"/>
    <property type="molecule type" value="Genomic_DNA"/>
</dbReference>
<organism evidence="2 3">
    <name type="scientific">Penicillium capsulatum</name>
    <dbReference type="NCBI Taxonomy" id="69766"/>
    <lineage>
        <taxon>Eukaryota</taxon>
        <taxon>Fungi</taxon>
        <taxon>Dikarya</taxon>
        <taxon>Ascomycota</taxon>
        <taxon>Pezizomycotina</taxon>
        <taxon>Eurotiomycetes</taxon>
        <taxon>Eurotiomycetidae</taxon>
        <taxon>Eurotiales</taxon>
        <taxon>Aspergillaceae</taxon>
        <taxon>Penicillium</taxon>
    </lineage>
</organism>
<proteinExistence type="predicted"/>
<feature type="chain" id="PRO_5040810957" evidence="1">
    <location>
        <begin position="23"/>
        <end position="134"/>
    </location>
</feature>
<protein>
    <submittedName>
        <fullName evidence="2">Uncharacterized protein</fullName>
    </submittedName>
</protein>
<keyword evidence="3" id="KW-1185">Reference proteome</keyword>
<dbReference type="AlphaFoldDB" id="A0A9W9LGR0"/>
<comment type="caution">
    <text evidence="2">The sequence shown here is derived from an EMBL/GenBank/DDBJ whole genome shotgun (WGS) entry which is preliminary data.</text>
</comment>
<accession>A0A9W9LGR0</accession>
<evidence type="ECO:0000313" key="2">
    <source>
        <dbReference type="EMBL" id="KAJ5155428.1"/>
    </source>
</evidence>
<feature type="signal peptide" evidence="1">
    <location>
        <begin position="1"/>
        <end position="22"/>
    </location>
</feature>
<evidence type="ECO:0000313" key="3">
    <source>
        <dbReference type="Proteomes" id="UP001146351"/>
    </source>
</evidence>
<gene>
    <name evidence="2" type="ORF">N7492_008231</name>
</gene>
<dbReference type="Proteomes" id="UP001146351">
    <property type="component" value="Unassembled WGS sequence"/>
</dbReference>
<keyword evidence="1" id="KW-0732">Signal</keyword>
<evidence type="ECO:0000256" key="1">
    <source>
        <dbReference type="SAM" id="SignalP"/>
    </source>
</evidence>
<reference evidence="2" key="1">
    <citation type="submission" date="2022-11" db="EMBL/GenBank/DDBJ databases">
        <authorList>
            <person name="Petersen C."/>
        </authorList>
    </citation>
    <scope>NUCLEOTIDE SEQUENCE</scope>
    <source>
        <strain evidence="2">IBT 21917</strain>
    </source>
</reference>